<dbReference type="EMBL" id="UOFJ01000569">
    <property type="protein sequence ID" value="VAW71121.1"/>
    <property type="molecule type" value="Genomic_DNA"/>
</dbReference>
<sequence length="138" mass="16101">MKYILTLSAIISCNVTAGEIKLDDIYEKFNMRTIYSSYGQRLKYYCESYPKEYFSKENIKHIKGKKLELISGDDIWVFTIKGPNQLVLSNKISDASYNTLDEYTVYYDKDNNDWRANKILLKKSEDCVKYVKGKVSEG</sequence>
<name>A0A3B0XUB5_9ZZZZ</name>
<accession>A0A3B0XUB5</accession>
<proteinExistence type="predicted"/>
<dbReference type="AlphaFoldDB" id="A0A3B0XUB5"/>
<protein>
    <submittedName>
        <fullName evidence="1">Uncharacterized protein</fullName>
    </submittedName>
</protein>
<reference evidence="1" key="1">
    <citation type="submission" date="2018-06" db="EMBL/GenBank/DDBJ databases">
        <authorList>
            <person name="Zhirakovskaya E."/>
        </authorList>
    </citation>
    <scope>NUCLEOTIDE SEQUENCE</scope>
</reference>
<evidence type="ECO:0000313" key="1">
    <source>
        <dbReference type="EMBL" id="VAW71121.1"/>
    </source>
</evidence>
<organism evidence="1">
    <name type="scientific">hydrothermal vent metagenome</name>
    <dbReference type="NCBI Taxonomy" id="652676"/>
    <lineage>
        <taxon>unclassified sequences</taxon>
        <taxon>metagenomes</taxon>
        <taxon>ecological metagenomes</taxon>
    </lineage>
</organism>
<gene>
    <name evidence="1" type="ORF">MNBD_GAMMA10-1644</name>
</gene>